<dbReference type="PANTHER" id="PTHR36506:SF1">
    <property type="entry name" value="PREFLAGELLIN PEPTIDASE"/>
    <property type="match status" value="1"/>
</dbReference>
<evidence type="ECO:0000313" key="8">
    <source>
        <dbReference type="EMBL" id="MBB4287090.1"/>
    </source>
</evidence>
<feature type="domain" description="Prepilin type IV endopeptidase peptidase" evidence="7">
    <location>
        <begin position="12"/>
        <end position="117"/>
    </location>
</feature>
<keyword evidence="5 6" id="KW-0472">Membrane</keyword>
<dbReference type="Proteomes" id="UP000555728">
    <property type="component" value="Unassembled WGS sequence"/>
</dbReference>
<keyword evidence="2" id="KW-1003">Cell membrane</keyword>
<evidence type="ECO:0000256" key="3">
    <source>
        <dbReference type="ARBA" id="ARBA00022692"/>
    </source>
</evidence>
<dbReference type="GO" id="GO:0005886">
    <property type="term" value="C:plasma membrane"/>
    <property type="evidence" value="ECO:0007669"/>
    <property type="project" value="UniProtKB-SubCell"/>
</dbReference>
<evidence type="ECO:0000256" key="4">
    <source>
        <dbReference type="ARBA" id="ARBA00022989"/>
    </source>
</evidence>
<protein>
    <submittedName>
        <fullName evidence="8">Prepilin peptidase CpaA</fullName>
        <ecNumber evidence="8">3.4.23.43</ecNumber>
    </submittedName>
</protein>
<accession>A0A7W6S1C6</accession>
<feature type="transmembrane region" description="Helical" evidence="6">
    <location>
        <begin position="61"/>
        <end position="85"/>
    </location>
</feature>
<feature type="transmembrane region" description="Helical" evidence="6">
    <location>
        <begin position="105"/>
        <end position="123"/>
    </location>
</feature>
<feature type="transmembrane region" description="Helical" evidence="6">
    <location>
        <begin position="153"/>
        <end position="174"/>
    </location>
</feature>
<dbReference type="EC" id="3.4.23.43" evidence="8"/>
<dbReference type="RefSeq" id="WP_184436496.1">
    <property type="nucleotide sequence ID" value="NZ_JACIGI010000027.1"/>
</dbReference>
<dbReference type="InterPro" id="IPR000045">
    <property type="entry name" value="Prepilin_IV_endopep_pep"/>
</dbReference>
<dbReference type="GO" id="GO:0004190">
    <property type="term" value="F:aspartic-type endopeptidase activity"/>
    <property type="evidence" value="ECO:0007669"/>
    <property type="project" value="UniProtKB-EC"/>
</dbReference>
<keyword evidence="9" id="KW-1185">Reference proteome</keyword>
<proteinExistence type="predicted"/>
<evidence type="ECO:0000256" key="1">
    <source>
        <dbReference type="ARBA" id="ARBA00004651"/>
    </source>
</evidence>
<evidence type="ECO:0000313" key="9">
    <source>
        <dbReference type="Proteomes" id="UP000555728"/>
    </source>
</evidence>
<keyword evidence="8" id="KW-0378">Hydrolase</keyword>
<feature type="transmembrane region" description="Helical" evidence="6">
    <location>
        <begin position="29"/>
        <end position="54"/>
    </location>
</feature>
<evidence type="ECO:0000256" key="2">
    <source>
        <dbReference type="ARBA" id="ARBA00022475"/>
    </source>
</evidence>
<comment type="subcellular location">
    <subcellularLocation>
        <location evidence="1">Cell membrane</location>
        <topology evidence="1">Multi-pass membrane protein</topology>
    </subcellularLocation>
</comment>
<comment type="caution">
    <text evidence="8">The sequence shown here is derived from an EMBL/GenBank/DDBJ whole genome shotgun (WGS) entry which is preliminary data.</text>
</comment>
<evidence type="ECO:0000256" key="5">
    <source>
        <dbReference type="ARBA" id="ARBA00023136"/>
    </source>
</evidence>
<dbReference type="AlphaFoldDB" id="A0A7W6S1C6"/>
<dbReference type="Pfam" id="PF01478">
    <property type="entry name" value="Peptidase_A24"/>
    <property type="match status" value="1"/>
</dbReference>
<dbReference type="InterPro" id="IPR052218">
    <property type="entry name" value="Preflagellin_Peptidase"/>
</dbReference>
<reference evidence="8 9" key="1">
    <citation type="submission" date="2020-08" db="EMBL/GenBank/DDBJ databases">
        <title>Genome sequencing of Purple Non-Sulfur Bacteria from various extreme environments.</title>
        <authorList>
            <person name="Mayer M."/>
        </authorList>
    </citation>
    <scope>NUCLEOTIDE SEQUENCE [LARGE SCALE GENOMIC DNA]</scope>
    <source>
        <strain evidence="8 9">JA135</strain>
    </source>
</reference>
<keyword evidence="4 6" id="KW-1133">Transmembrane helix</keyword>
<dbReference type="PANTHER" id="PTHR36506">
    <property type="entry name" value="PREFLAGELLIN PEPTIDASE"/>
    <property type="match status" value="1"/>
</dbReference>
<organism evidence="8 9">
    <name type="scientific">Roseospira goensis</name>
    <dbReference type="NCBI Taxonomy" id="391922"/>
    <lineage>
        <taxon>Bacteria</taxon>
        <taxon>Pseudomonadati</taxon>
        <taxon>Pseudomonadota</taxon>
        <taxon>Alphaproteobacteria</taxon>
        <taxon>Rhodospirillales</taxon>
        <taxon>Rhodospirillaceae</taxon>
        <taxon>Roseospira</taxon>
    </lineage>
</organism>
<keyword evidence="3 6" id="KW-0812">Transmembrane</keyword>
<dbReference type="EMBL" id="JACIGI010000027">
    <property type="protein sequence ID" value="MBB4287090.1"/>
    <property type="molecule type" value="Genomic_DNA"/>
</dbReference>
<name>A0A7W6S1C6_9PROT</name>
<sequence>MSILMTWAGAAVVLLTAAAALQDVASRHIANGFSVAVAALFVPVAALAVGLGAASLADVGWMAAGALAVFVAGTVLFAVGMLGGGDVKLLTAVGLWIRPGALPEILVIIVVAGGLLSLALLALRITPVKIFEKQTFVAACFTNDQESWHTVPYGLAIALGTLAAWLTGALGLPIGPAPG</sequence>
<evidence type="ECO:0000259" key="7">
    <source>
        <dbReference type="Pfam" id="PF01478"/>
    </source>
</evidence>
<evidence type="ECO:0000256" key="6">
    <source>
        <dbReference type="SAM" id="Phobius"/>
    </source>
</evidence>
<gene>
    <name evidence="8" type="ORF">GGD88_002834</name>
</gene>
<dbReference type="Gene3D" id="1.20.120.1220">
    <property type="match status" value="1"/>
</dbReference>